<evidence type="ECO:0000313" key="1">
    <source>
        <dbReference type="EMBL" id="GIY77479.1"/>
    </source>
</evidence>
<accession>A0AAV4W6J6</accession>
<dbReference type="Proteomes" id="UP001054945">
    <property type="component" value="Unassembled WGS sequence"/>
</dbReference>
<name>A0AAV4W6J6_CAEEX</name>
<sequence>MCIYQLITKSVDSISLIAEREIRHISGKNSTERQLGSIHKEARFNYIFASAPHQRRLFSEILQRFSFLDHLHFTLEDTQKEMTSSHPLHFLPPYQGLLENFIA</sequence>
<comment type="caution">
    <text evidence="1">The sequence shown here is derived from an EMBL/GenBank/DDBJ whole genome shotgun (WGS) entry which is preliminary data.</text>
</comment>
<protein>
    <recommendedName>
        <fullName evidence="3">Maturase</fullName>
    </recommendedName>
</protein>
<reference evidence="1 2" key="1">
    <citation type="submission" date="2021-06" db="EMBL/GenBank/DDBJ databases">
        <title>Caerostris extrusa draft genome.</title>
        <authorList>
            <person name="Kono N."/>
            <person name="Arakawa K."/>
        </authorList>
    </citation>
    <scope>NUCLEOTIDE SEQUENCE [LARGE SCALE GENOMIC DNA]</scope>
</reference>
<keyword evidence="2" id="KW-1185">Reference proteome</keyword>
<proteinExistence type="predicted"/>
<evidence type="ECO:0000313" key="2">
    <source>
        <dbReference type="Proteomes" id="UP001054945"/>
    </source>
</evidence>
<evidence type="ECO:0008006" key="3">
    <source>
        <dbReference type="Google" id="ProtNLM"/>
    </source>
</evidence>
<dbReference type="AlphaFoldDB" id="A0AAV4W6J6"/>
<organism evidence="1 2">
    <name type="scientific">Caerostris extrusa</name>
    <name type="common">Bark spider</name>
    <name type="synonym">Caerostris bankana</name>
    <dbReference type="NCBI Taxonomy" id="172846"/>
    <lineage>
        <taxon>Eukaryota</taxon>
        <taxon>Metazoa</taxon>
        <taxon>Ecdysozoa</taxon>
        <taxon>Arthropoda</taxon>
        <taxon>Chelicerata</taxon>
        <taxon>Arachnida</taxon>
        <taxon>Araneae</taxon>
        <taxon>Araneomorphae</taxon>
        <taxon>Entelegynae</taxon>
        <taxon>Araneoidea</taxon>
        <taxon>Araneidae</taxon>
        <taxon>Caerostris</taxon>
    </lineage>
</organism>
<gene>
    <name evidence="1" type="ORF">CEXT_699431</name>
</gene>
<dbReference type="EMBL" id="BPLR01015634">
    <property type="protein sequence ID" value="GIY77479.1"/>
    <property type="molecule type" value="Genomic_DNA"/>
</dbReference>